<feature type="non-terminal residue" evidence="1">
    <location>
        <position position="179"/>
    </location>
</feature>
<evidence type="ECO:0000313" key="2">
    <source>
        <dbReference type="Proteomes" id="UP000759131"/>
    </source>
</evidence>
<dbReference type="Proteomes" id="UP000759131">
    <property type="component" value="Unassembled WGS sequence"/>
</dbReference>
<dbReference type="EMBL" id="CAJPIZ010027859">
    <property type="protein sequence ID" value="CAG2119338.1"/>
    <property type="molecule type" value="Genomic_DNA"/>
</dbReference>
<keyword evidence="2" id="KW-1185">Reference proteome</keyword>
<dbReference type="AlphaFoldDB" id="A0A7R9LKR7"/>
<organism evidence="1">
    <name type="scientific">Medioppia subpectinata</name>
    <dbReference type="NCBI Taxonomy" id="1979941"/>
    <lineage>
        <taxon>Eukaryota</taxon>
        <taxon>Metazoa</taxon>
        <taxon>Ecdysozoa</taxon>
        <taxon>Arthropoda</taxon>
        <taxon>Chelicerata</taxon>
        <taxon>Arachnida</taxon>
        <taxon>Acari</taxon>
        <taxon>Acariformes</taxon>
        <taxon>Sarcoptiformes</taxon>
        <taxon>Oribatida</taxon>
        <taxon>Brachypylina</taxon>
        <taxon>Oppioidea</taxon>
        <taxon>Oppiidae</taxon>
        <taxon>Medioppia</taxon>
    </lineage>
</organism>
<proteinExistence type="predicted"/>
<protein>
    <submittedName>
        <fullName evidence="1">Uncharacterized protein</fullName>
    </submittedName>
</protein>
<dbReference type="EMBL" id="OC882434">
    <property type="protein sequence ID" value="CAD7642754.1"/>
    <property type="molecule type" value="Genomic_DNA"/>
</dbReference>
<evidence type="ECO:0000313" key="1">
    <source>
        <dbReference type="EMBL" id="CAD7642754.1"/>
    </source>
</evidence>
<sequence>MYDRLISRFLNLGNGREYPTTDEGAKDYCANQTSNLSDDEGKAAKRYYDSLGARFAPMFSQLNRPDGYDTLRWYCNSKNLGGELGKLLNEKASEAKKVRDTAIVTLEGLDTSRTTMADVVCVIKLYATKVEAIFDSTQARDDVRKVTALYREVANCTETESKTTDSGKCEFIAAPTDKV</sequence>
<gene>
    <name evidence="1" type="ORF">OSB1V03_LOCUS19287</name>
</gene>
<reference evidence="1" key="1">
    <citation type="submission" date="2020-11" db="EMBL/GenBank/DDBJ databases">
        <authorList>
            <person name="Tran Van P."/>
        </authorList>
    </citation>
    <scope>NUCLEOTIDE SEQUENCE</scope>
</reference>
<name>A0A7R9LKR7_9ACAR</name>
<accession>A0A7R9LKR7</accession>